<dbReference type="GO" id="GO:0140359">
    <property type="term" value="F:ABC-type transporter activity"/>
    <property type="evidence" value="ECO:0007669"/>
    <property type="project" value="UniProtKB-ARBA"/>
</dbReference>
<dbReference type="Proteomes" id="UP000016412">
    <property type="component" value="Unassembled WGS sequence"/>
</dbReference>
<dbReference type="RefSeq" id="WP_021331636.1">
    <property type="nucleotide sequence ID" value="NZ_AUZJ01000071.1"/>
</dbReference>
<keyword evidence="1" id="KW-0813">Transport</keyword>
<dbReference type="FunFam" id="3.40.50.300:FF:000042">
    <property type="entry name" value="Maltose/maltodextrin ABC transporter, ATP-binding protein"/>
    <property type="match status" value="1"/>
</dbReference>
<dbReference type="GO" id="GO:0043190">
    <property type="term" value="C:ATP-binding cassette (ABC) transporter complex"/>
    <property type="evidence" value="ECO:0007669"/>
    <property type="project" value="InterPro"/>
</dbReference>
<dbReference type="InterPro" id="IPR003439">
    <property type="entry name" value="ABC_transporter-like_ATP-bd"/>
</dbReference>
<accession>U2MB42</accession>
<dbReference type="AlphaFoldDB" id="U2MB42"/>
<dbReference type="Proteomes" id="UP000016646">
    <property type="component" value="Unassembled WGS sequence"/>
</dbReference>
<reference evidence="7 8" key="1">
    <citation type="submission" date="2013-08" db="EMBL/GenBank/DDBJ databases">
        <authorList>
            <person name="Durkin A.S."/>
            <person name="Haft D.R."/>
            <person name="McCorrison J."/>
            <person name="Torralba M."/>
            <person name="Gillis M."/>
            <person name="Haft D.H."/>
            <person name="Methe B."/>
            <person name="Sutton G."/>
            <person name="Nelson K.E."/>
        </authorList>
    </citation>
    <scope>NUCLEOTIDE SEQUENCE [LARGE SCALE GENOMIC DNA]</scope>
    <source>
        <strain evidence="6 8">ATCC 35536</strain>
        <strain evidence="5 7">VPI DR56BR1116</strain>
    </source>
</reference>
<dbReference type="Pfam" id="PF08402">
    <property type="entry name" value="TOBE_2"/>
    <property type="match status" value="1"/>
</dbReference>
<evidence type="ECO:0000313" key="8">
    <source>
        <dbReference type="Proteomes" id="UP000016646"/>
    </source>
</evidence>
<dbReference type="InterPro" id="IPR003593">
    <property type="entry name" value="AAA+_ATPase"/>
</dbReference>
<dbReference type="InterPro" id="IPR008995">
    <property type="entry name" value="Mo/tungstate-bd_C_term_dom"/>
</dbReference>
<dbReference type="InterPro" id="IPR027417">
    <property type="entry name" value="P-loop_NTPase"/>
</dbReference>
<dbReference type="EMBL" id="AVQI01000079">
    <property type="protein sequence ID" value="ERJ98919.1"/>
    <property type="molecule type" value="Genomic_DNA"/>
</dbReference>
<protein>
    <submittedName>
        <fullName evidence="5">ABC transporter, ATP-binding protein</fullName>
    </submittedName>
</protein>
<evidence type="ECO:0000256" key="3">
    <source>
        <dbReference type="ARBA" id="ARBA00022840"/>
    </source>
</evidence>
<dbReference type="InterPro" id="IPR017871">
    <property type="entry name" value="ABC_transporter-like_CS"/>
</dbReference>
<dbReference type="PANTHER" id="PTHR42781:SF4">
    <property type="entry name" value="SPERMIDINE_PUTRESCINE IMPORT ATP-BINDING PROTEIN POTA"/>
    <property type="match status" value="1"/>
</dbReference>
<evidence type="ECO:0000313" key="7">
    <source>
        <dbReference type="Proteomes" id="UP000016412"/>
    </source>
</evidence>
<dbReference type="OrthoDB" id="9802264at2"/>
<dbReference type="EMBL" id="AUZJ01000071">
    <property type="protein sequence ID" value="ERF59425.1"/>
    <property type="molecule type" value="Genomic_DNA"/>
</dbReference>
<dbReference type="SUPFAM" id="SSF50331">
    <property type="entry name" value="MOP-like"/>
    <property type="match status" value="1"/>
</dbReference>
<dbReference type="SUPFAM" id="SSF52540">
    <property type="entry name" value="P-loop containing nucleoside triphosphate hydrolases"/>
    <property type="match status" value="1"/>
</dbReference>
<dbReference type="Pfam" id="PF00005">
    <property type="entry name" value="ABC_tran"/>
    <property type="match status" value="1"/>
</dbReference>
<comment type="caution">
    <text evidence="5">The sequence shown here is derived from an EMBL/GenBank/DDBJ whole genome shotgun (WGS) entry which is preliminary data.</text>
</comment>
<dbReference type="PATRIC" id="fig|1125725.3.peg.2660"/>
<proteinExistence type="predicted"/>
<evidence type="ECO:0000313" key="5">
    <source>
        <dbReference type="EMBL" id="ERF59425.1"/>
    </source>
</evidence>
<name>U2MB42_TRESO</name>
<dbReference type="InterPro" id="IPR013611">
    <property type="entry name" value="Transp-assoc_OB_typ2"/>
</dbReference>
<evidence type="ECO:0000313" key="6">
    <source>
        <dbReference type="EMBL" id="ERJ98919.1"/>
    </source>
</evidence>
<dbReference type="PROSITE" id="PS50893">
    <property type="entry name" value="ABC_TRANSPORTER_2"/>
    <property type="match status" value="1"/>
</dbReference>
<dbReference type="PANTHER" id="PTHR42781">
    <property type="entry name" value="SPERMIDINE/PUTRESCINE IMPORT ATP-BINDING PROTEIN POTA"/>
    <property type="match status" value="1"/>
</dbReference>
<keyword evidence="3 5" id="KW-0067">ATP-binding</keyword>
<dbReference type="SMART" id="SM00382">
    <property type="entry name" value="AAA"/>
    <property type="match status" value="1"/>
</dbReference>
<evidence type="ECO:0000259" key="4">
    <source>
        <dbReference type="PROSITE" id="PS50893"/>
    </source>
</evidence>
<keyword evidence="2" id="KW-0547">Nucleotide-binding</keyword>
<dbReference type="GO" id="GO:0005524">
    <property type="term" value="F:ATP binding"/>
    <property type="evidence" value="ECO:0007669"/>
    <property type="project" value="UniProtKB-KW"/>
</dbReference>
<dbReference type="PROSITE" id="PS00211">
    <property type="entry name" value="ABC_TRANSPORTER_1"/>
    <property type="match status" value="1"/>
</dbReference>
<evidence type="ECO:0000256" key="2">
    <source>
        <dbReference type="ARBA" id="ARBA00022741"/>
    </source>
</evidence>
<sequence>MEMKKFNNRSSDVVLKNITKLFPSPDVKKDFIAVDNISLTINDGEMVTLLGPSGCGKTTTLRMISGFEFPTSGELLIGGRNVALTHPNKRDVSMVFQSYALFPHLCVWKNIAYGLEVKKHPKSEIKQRVRQILDLMELTGLENRFPNQLSGGQQQRVALARATVIEPSVLLFDEPLSNLDAKLREYMRGELRALQKRLGITSLYVTHDQAEAMAISDRIVIMRDGRIQQVGTPEEIYEHPNSRFTANFIGRANFINAVAVKRSGNIETVRVMNKTMDISIEPYVKVSDGAECFIAFRPESAKLTTDAARGICGTVVKAVYFGSKIEYDGEFGGERVTVEISNPTASERYREGDTVYLEIDENSACVLTE</sequence>
<feature type="domain" description="ABC transporter" evidence="4">
    <location>
        <begin position="13"/>
        <end position="249"/>
    </location>
</feature>
<dbReference type="GO" id="GO:0016887">
    <property type="term" value="F:ATP hydrolysis activity"/>
    <property type="evidence" value="ECO:0007669"/>
    <property type="project" value="InterPro"/>
</dbReference>
<evidence type="ECO:0000256" key="1">
    <source>
        <dbReference type="ARBA" id="ARBA00022448"/>
    </source>
</evidence>
<dbReference type="Gene3D" id="2.40.50.100">
    <property type="match status" value="1"/>
</dbReference>
<keyword evidence="8" id="KW-1185">Reference proteome</keyword>
<dbReference type="STRING" id="1125725.HMPREF1325_0908"/>
<dbReference type="InterPro" id="IPR050093">
    <property type="entry name" value="ABC_SmlMolc_Importer"/>
</dbReference>
<gene>
    <name evidence="6" type="ORF">HMPREF0860_1893</name>
    <name evidence="5" type="ORF">HMPREF1325_0908</name>
</gene>
<dbReference type="Gene3D" id="3.40.50.300">
    <property type="entry name" value="P-loop containing nucleotide triphosphate hydrolases"/>
    <property type="match status" value="1"/>
</dbReference>
<organism evidence="5 7">
    <name type="scientific">Treponema socranskii subsp. socranskii VPI DR56BR1116 = ATCC 35536</name>
    <dbReference type="NCBI Taxonomy" id="1125725"/>
    <lineage>
        <taxon>Bacteria</taxon>
        <taxon>Pseudomonadati</taxon>
        <taxon>Spirochaetota</taxon>
        <taxon>Spirochaetia</taxon>
        <taxon>Spirochaetales</taxon>
        <taxon>Treponemataceae</taxon>
        <taxon>Treponema</taxon>
    </lineage>
</organism>
<dbReference type="eggNOG" id="COG3842">
    <property type="taxonomic scope" value="Bacteria"/>
</dbReference>